<keyword evidence="1" id="KW-0175">Coiled coil</keyword>
<organism evidence="2 3">
    <name type="scientific">Wuchereria bancrofti</name>
    <dbReference type="NCBI Taxonomy" id="6293"/>
    <lineage>
        <taxon>Eukaryota</taxon>
        <taxon>Metazoa</taxon>
        <taxon>Ecdysozoa</taxon>
        <taxon>Nematoda</taxon>
        <taxon>Chromadorea</taxon>
        <taxon>Rhabditida</taxon>
        <taxon>Spirurina</taxon>
        <taxon>Spiruromorpha</taxon>
        <taxon>Filarioidea</taxon>
        <taxon>Onchocercidae</taxon>
        <taxon>Wuchereria</taxon>
    </lineage>
</organism>
<comment type="caution">
    <text evidence="2">The sequence shown here is derived from an EMBL/GenBank/DDBJ whole genome shotgun (WGS) entry which is preliminary data.</text>
</comment>
<gene>
    <name evidence="2" type="ORF">WUBG_16471</name>
</gene>
<evidence type="ECO:0000256" key="1">
    <source>
        <dbReference type="SAM" id="Coils"/>
    </source>
</evidence>
<evidence type="ECO:0000313" key="2">
    <source>
        <dbReference type="EMBL" id="EJW72620.1"/>
    </source>
</evidence>
<dbReference type="EMBL" id="ADBV01015770">
    <property type="protein sequence ID" value="EJW72620.1"/>
    <property type="molecule type" value="Genomic_DNA"/>
</dbReference>
<name>J9AF06_WUCBA</name>
<proteinExistence type="predicted"/>
<evidence type="ECO:0000313" key="3">
    <source>
        <dbReference type="Proteomes" id="UP000004810"/>
    </source>
</evidence>
<reference evidence="3" key="1">
    <citation type="submission" date="2012-08" db="EMBL/GenBank/DDBJ databases">
        <title>The Genome Sequence of Wuchereria bancrofti.</title>
        <authorList>
            <person name="Nutman T.B."/>
            <person name="Fink D.L."/>
            <person name="Russ C."/>
            <person name="Young S."/>
            <person name="Zeng Q."/>
            <person name="Koehrsen M."/>
            <person name="Alvarado L."/>
            <person name="Berlin A."/>
            <person name="Chapman S.B."/>
            <person name="Chen Z."/>
            <person name="Freedman E."/>
            <person name="Gellesch M."/>
            <person name="Goldberg J."/>
            <person name="Griggs A."/>
            <person name="Gujja S."/>
            <person name="Heilman E.R."/>
            <person name="Heiman D."/>
            <person name="Hepburn T."/>
            <person name="Howarth C."/>
            <person name="Jen D."/>
            <person name="Larson L."/>
            <person name="Lewis B."/>
            <person name="Mehta T."/>
            <person name="Park D."/>
            <person name="Pearson M."/>
            <person name="Roberts A."/>
            <person name="Saif S."/>
            <person name="Shea T."/>
            <person name="Shenoy N."/>
            <person name="Sisk P."/>
            <person name="Stolte C."/>
            <person name="Sykes S."/>
            <person name="Walk T."/>
            <person name="White J."/>
            <person name="Yandava C."/>
            <person name="Haas B."/>
            <person name="Henn M.R."/>
            <person name="Nusbaum C."/>
            <person name="Birren B."/>
        </authorList>
    </citation>
    <scope>NUCLEOTIDE SEQUENCE [LARGE SCALE GENOMIC DNA]</scope>
    <source>
        <strain evidence="3">NA</strain>
    </source>
</reference>
<accession>J9AF06</accession>
<dbReference type="AlphaFoldDB" id="J9AF06"/>
<dbReference type="Proteomes" id="UP000004810">
    <property type="component" value="Unassembled WGS sequence"/>
</dbReference>
<protein>
    <submittedName>
        <fullName evidence="2">Uncharacterized protein</fullName>
    </submittedName>
</protein>
<sequence>MQHIMKRERRMHTKFLVTDTVAVIGPFLANELVEKLAEKEGILNSFLEKQSEIVEEKYDRINATPIEAESINTDKNKSESMEIDKSKLLEKLFELEKKLLEAEKAAAGAYDNNQLKMLALLINRAIF</sequence>
<feature type="coiled-coil region" evidence="1">
    <location>
        <begin position="78"/>
        <end position="105"/>
    </location>
</feature>